<dbReference type="AlphaFoldDB" id="A0A426ZKE3"/>
<protein>
    <submittedName>
        <fullName evidence="2">Uncharacterized protein</fullName>
    </submittedName>
</protein>
<evidence type="ECO:0000256" key="1">
    <source>
        <dbReference type="SAM" id="MobiDB-lite"/>
    </source>
</evidence>
<comment type="caution">
    <text evidence="2">The sequence shown here is derived from an EMBL/GenBank/DDBJ whole genome shotgun (WGS) entry which is preliminary data.</text>
</comment>
<dbReference type="Proteomes" id="UP000287651">
    <property type="component" value="Unassembled WGS sequence"/>
</dbReference>
<proteinExistence type="predicted"/>
<feature type="region of interest" description="Disordered" evidence="1">
    <location>
        <begin position="74"/>
        <end position="95"/>
    </location>
</feature>
<feature type="region of interest" description="Disordered" evidence="1">
    <location>
        <begin position="220"/>
        <end position="269"/>
    </location>
</feature>
<feature type="compositionally biased region" description="Basic and acidic residues" evidence="1">
    <location>
        <begin position="254"/>
        <end position="263"/>
    </location>
</feature>
<dbReference type="EMBL" id="AMZH03006191">
    <property type="protein sequence ID" value="RRT64448.1"/>
    <property type="molecule type" value="Genomic_DNA"/>
</dbReference>
<gene>
    <name evidence="2" type="ORF">B296_00026152</name>
</gene>
<evidence type="ECO:0000313" key="3">
    <source>
        <dbReference type="Proteomes" id="UP000287651"/>
    </source>
</evidence>
<name>A0A426ZKE3_ENSVE</name>
<sequence>MIEETLQITNEMHEGTKDALCKIMEPVEQDPISENGEEICRTILGEHNHEAIAVTENLNFVDLQDTVNLSEIVGSPSAQDPLEENSWRASRQEESEENIYDKGILDVDLKDAHETTEANKGVEDIISTNEQKNKVTVGISSNEEQKAGEEFQKENELKQGEEIIKEDMDRIISLPNFTEESLDNPLEDDKRNKEYENIKADVLEATILAEVNAFTGELVEGKDLSEEQGENFQKNTEIPREEAPAGTSIAEASSDTKNEDAKVSKCHYK</sequence>
<evidence type="ECO:0000313" key="2">
    <source>
        <dbReference type="EMBL" id="RRT64448.1"/>
    </source>
</evidence>
<organism evidence="2 3">
    <name type="scientific">Ensete ventricosum</name>
    <name type="common">Abyssinian banana</name>
    <name type="synonym">Musa ensete</name>
    <dbReference type="NCBI Taxonomy" id="4639"/>
    <lineage>
        <taxon>Eukaryota</taxon>
        <taxon>Viridiplantae</taxon>
        <taxon>Streptophyta</taxon>
        <taxon>Embryophyta</taxon>
        <taxon>Tracheophyta</taxon>
        <taxon>Spermatophyta</taxon>
        <taxon>Magnoliopsida</taxon>
        <taxon>Liliopsida</taxon>
        <taxon>Zingiberales</taxon>
        <taxon>Musaceae</taxon>
        <taxon>Ensete</taxon>
    </lineage>
</organism>
<accession>A0A426ZKE3</accession>
<reference evidence="2 3" key="1">
    <citation type="journal article" date="2014" name="Agronomy (Basel)">
        <title>A Draft Genome Sequence for Ensete ventricosum, the Drought-Tolerant Tree Against Hunger.</title>
        <authorList>
            <person name="Harrison J."/>
            <person name="Moore K.A."/>
            <person name="Paszkiewicz K."/>
            <person name="Jones T."/>
            <person name="Grant M."/>
            <person name="Ambacheew D."/>
            <person name="Muzemil S."/>
            <person name="Studholme D.J."/>
        </authorList>
    </citation>
    <scope>NUCLEOTIDE SEQUENCE [LARGE SCALE GENOMIC DNA]</scope>
</reference>